<evidence type="ECO:0000313" key="6">
    <source>
        <dbReference type="RefSeq" id="XP_022316952.1"/>
    </source>
</evidence>
<dbReference type="OrthoDB" id="10064229at2759"/>
<feature type="region of interest" description="Disordered" evidence="3">
    <location>
        <begin position="1017"/>
        <end position="1049"/>
    </location>
</feature>
<protein>
    <submittedName>
        <fullName evidence="6">Uncharacterized protein LOC111120498</fullName>
    </submittedName>
</protein>
<reference evidence="6" key="1">
    <citation type="submission" date="2025-08" db="UniProtKB">
        <authorList>
            <consortium name="RefSeq"/>
        </authorList>
    </citation>
    <scope>IDENTIFICATION</scope>
    <source>
        <tissue evidence="6">Whole sample</tissue>
    </source>
</reference>
<evidence type="ECO:0000259" key="4">
    <source>
        <dbReference type="PROSITE" id="PS51898"/>
    </source>
</evidence>
<evidence type="ECO:0000256" key="1">
    <source>
        <dbReference type="ARBA" id="ARBA00023125"/>
    </source>
</evidence>
<dbReference type="InterPro" id="IPR002104">
    <property type="entry name" value="Integrase_catalytic"/>
</dbReference>
<dbReference type="PANTHER" id="PTHR35617:SF3">
    <property type="entry name" value="CORE-BINDING (CB) DOMAIN-CONTAINING PROTEIN"/>
    <property type="match status" value="1"/>
</dbReference>
<dbReference type="Proteomes" id="UP000694844">
    <property type="component" value="Chromosome 2"/>
</dbReference>
<dbReference type="InterPro" id="IPR011010">
    <property type="entry name" value="DNA_brk_join_enz"/>
</dbReference>
<dbReference type="GeneID" id="111120498"/>
<dbReference type="GO" id="GO:0003677">
    <property type="term" value="F:DNA binding"/>
    <property type="evidence" value="ECO:0007669"/>
    <property type="project" value="UniProtKB-KW"/>
</dbReference>
<feature type="compositionally biased region" description="Polar residues" evidence="3">
    <location>
        <begin position="53"/>
        <end position="63"/>
    </location>
</feature>
<dbReference type="Gene3D" id="1.10.443.10">
    <property type="entry name" value="Intergrase catalytic core"/>
    <property type="match status" value="1"/>
</dbReference>
<sequence length="1399" mass="158211">MKNSDILSIADSSMSFSNWSQEQRRRSRSSSPPSPRHGKHASRHDGRHLVSGETPSSGHTEAQTHSKSRARHRRHSSTSSSSSSDDSSSSSSSFSSKASNHNKSKSSGSFSSKSSAGSGENESRSNLVPLRSVSSETVATYERFDIENDVKGDKFNNELKEFCRPFFSKFFNDETLKSKILDKYPVPDAGDLFMVKTMDSFISPLLEKNNKQIDKGADKGAQNIQSRVMKVMGPLSTLWGILENLRSASRESHEVDNVDIVHMCSLLEQTVCLLGQASVAVDHHRRINTAVKITGDYKKAKALLEENSEALEKSGDKLFGERFIKVLKKTGKRRKEANEVADAFQPDKKKRRKTYQNRPFNSSFKPRFRQPFQEGPSSRFTEGRRPGYKFNRNNQNYKKKSDRYKHKAADREGSNSYKCRRRVKLIFCNQSGKINNISRNFESKSTNHRSTKCNPCRGKNKIFQTKLAKNHKRSCDLKYSSGGFFGLDNLSNSKENSKFAKFEFGAKANSSKRNFGSRAEKCNCKSCSPSRSLYQQHVYSPKEGRGVSTHNQFKTSKCFPQLSTLQNGGSLHGSRSDRKRLLSLQNRPKGCISNNPSKSKRSKVSKIYMERESVSVSDSSIRSSQCPKNFHKTFETSCRSIKKVRDETHNLSRRHSYFGKNQRATGTEQKYDPVSLTDAWFQNKLGEIKVKTRSQYFFSRVRNKLRNHALQTSRRKGAKNKKRLQTGQKERNYISQRIISINRDIDFNNASCNSSQATLSSNANVSDQRFVRKPALRSTGPNFSWGQNRAKLVDKPIRTFKRKINHQSKSFYDSNIRCFRCRLGGHIRITKYRRVLVLNRANLSHKCKGAFSRVFGSSIIRKIKKKYSNFDKNRQCNSSSSYQQNGRNQVTVVKSSSKTNLGLVSKKSNHFSSRIHTRNSECQSRLGIKKPTRFGGLDVRQNNFQSDYEITGVVQNRPICLPSESPTSSIFQLESRPRGNGDQCISALMEGNESLHFPPIQSDRQMFIQNKNGTVRNCSHDSTSLASPTMVSSSSRDVNSKTNSSTNFSQSVDFSNRFPASSNNKQIPASSCMEDLGEHTRANSLSREAATLHSQAWRPGTRAAYKSAWGKWVGWCSVKSFDPIHSPLEPVVEFLTALYNDKKQYRTINTYRSAISKNHALVEGHRVGQHPLIVTHMRAIFNMRTPQPRYQESWNVDILLGFIENLGANKELCLKTLSCKLVALLALTSAGRASELNQLNVKSMSDLGDCISFKLSRPTKTCKPGNPLHSVVFNAFESISLCVVECIRSYLEKTSKFRDTADNIDRSWLLLSYVKPHHPVTTSSIARWLKTIMAEAGINTNLFKAHSTRSASVSKAYFAGVSVSDILQQAHWTKESTFARFYCKPIRKSTFQQSVLKRS</sequence>
<feature type="domain" description="Tyr recombinase" evidence="4">
    <location>
        <begin position="1184"/>
        <end position="1396"/>
    </location>
</feature>
<evidence type="ECO:0000256" key="2">
    <source>
        <dbReference type="ARBA" id="ARBA00023172"/>
    </source>
</evidence>
<dbReference type="RefSeq" id="XP_022316952.1">
    <property type="nucleotide sequence ID" value="XM_022461244.1"/>
</dbReference>
<feature type="region of interest" description="Disordered" evidence="3">
    <location>
        <begin position="1"/>
        <end position="129"/>
    </location>
</feature>
<dbReference type="Gene3D" id="1.10.150.130">
    <property type="match status" value="1"/>
</dbReference>
<evidence type="ECO:0000256" key="3">
    <source>
        <dbReference type="SAM" id="MobiDB-lite"/>
    </source>
</evidence>
<dbReference type="InterPro" id="IPR010998">
    <property type="entry name" value="Integrase_recombinase_N"/>
</dbReference>
<keyword evidence="2" id="KW-0233">DNA recombination</keyword>
<dbReference type="PANTHER" id="PTHR35617">
    <property type="entry name" value="PHAGE_INTEGRASE DOMAIN-CONTAINING PROTEIN"/>
    <property type="match status" value="1"/>
</dbReference>
<feature type="region of interest" description="Disordered" evidence="3">
    <location>
        <begin position="343"/>
        <end position="415"/>
    </location>
</feature>
<feature type="compositionally biased region" description="Basic residues" evidence="3">
    <location>
        <begin position="397"/>
        <end position="406"/>
    </location>
</feature>
<keyword evidence="5" id="KW-1185">Reference proteome</keyword>
<dbReference type="KEGG" id="cvn:111120498"/>
<feature type="compositionally biased region" description="Polar residues" evidence="3">
    <location>
        <begin position="1"/>
        <end position="21"/>
    </location>
</feature>
<proteinExistence type="predicted"/>
<dbReference type="PROSITE" id="PS51898">
    <property type="entry name" value="TYR_RECOMBINASE"/>
    <property type="match status" value="1"/>
</dbReference>
<keyword evidence="1" id="KW-0238">DNA-binding</keyword>
<dbReference type="GO" id="GO:0006310">
    <property type="term" value="P:DNA recombination"/>
    <property type="evidence" value="ECO:0007669"/>
    <property type="project" value="UniProtKB-KW"/>
</dbReference>
<dbReference type="SUPFAM" id="SSF56349">
    <property type="entry name" value="DNA breaking-rejoining enzymes"/>
    <property type="match status" value="1"/>
</dbReference>
<organism evidence="5 6">
    <name type="scientific">Crassostrea virginica</name>
    <name type="common">Eastern oyster</name>
    <dbReference type="NCBI Taxonomy" id="6565"/>
    <lineage>
        <taxon>Eukaryota</taxon>
        <taxon>Metazoa</taxon>
        <taxon>Spiralia</taxon>
        <taxon>Lophotrochozoa</taxon>
        <taxon>Mollusca</taxon>
        <taxon>Bivalvia</taxon>
        <taxon>Autobranchia</taxon>
        <taxon>Pteriomorphia</taxon>
        <taxon>Ostreida</taxon>
        <taxon>Ostreoidea</taxon>
        <taxon>Ostreidae</taxon>
        <taxon>Crassostrea</taxon>
    </lineage>
</organism>
<dbReference type="GO" id="GO:0015074">
    <property type="term" value="P:DNA integration"/>
    <property type="evidence" value="ECO:0007669"/>
    <property type="project" value="InterPro"/>
</dbReference>
<feature type="compositionally biased region" description="Low complexity" evidence="3">
    <location>
        <begin position="77"/>
        <end position="118"/>
    </location>
</feature>
<dbReference type="SUPFAM" id="SSF47823">
    <property type="entry name" value="lambda integrase-like, N-terminal domain"/>
    <property type="match status" value="1"/>
</dbReference>
<feature type="compositionally biased region" description="Basic residues" evidence="3">
    <location>
        <begin position="66"/>
        <end position="76"/>
    </location>
</feature>
<dbReference type="InterPro" id="IPR013762">
    <property type="entry name" value="Integrase-like_cat_sf"/>
</dbReference>
<gene>
    <name evidence="6" type="primary">LOC111120498</name>
</gene>
<name>A0A8B8CM75_CRAVI</name>
<accession>A0A8B8CM75</accession>
<evidence type="ECO:0000313" key="5">
    <source>
        <dbReference type="Proteomes" id="UP000694844"/>
    </source>
</evidence>